<dbReference type="PANTHER" id="PTHR12128:SF66">
    <property type="entry name" value="4-HYDROXY-2-OXOGLUTARATE ALDOLASE, MITOCHONDRIAL"/>
    <property type="match status" value="1"/>
</dbReference>
<name>A0A6C2UMA1_9BACT</name>
<dbReference type="PRINTS" id="PR00146">
    <property type="entry name" value="DHPICSNTHASE"/>
</dbReference>
<dbReference type="CDD" id="cd00408">
    <property type="entry name" value="DHDPS-like"/>
    <property type="match status" value="1"/>
</dbReference>
<evidence type="ECO:0000256" key="3">
    <source>
        <dbReference type="PIRNR" id="PIRNR001365"/>
    </source>
</evidence>
<dbReference type="InterPro" id="IPR013785">
    <property type="entry name" value="Aldolase_TIM"/>
</dbReference>
<feature type="binding site" evidence="5">
    <location>
        <position position="44"/>
    </location>
    <ligand>
        <name>pyruvate</name>
        <dbReference type="ChEBI" id="CHEBI:15361"/>
    </ligand>
</feature>
<dbReference type="PIRSF" id="PIRSF001365">
    <property type="entry name" value="DHDPS"/>
    <property type="match status" value="1"/>
</dbReference>
<dbReference type="Gene3D" id="3.20.20.70">
    <property type="entry name" value="Aldolase class I"/>
    <property type="match status" value="1"/>
</dbReference>
<feature type="active site" description="Schiff-base intermediate with substrate" evidence="4">
    <location>
        <position position="155"/>
    </location>
</feature>
<dbReference type="SMART" id="SM01130">
    <property type="entry name" value="DHDPS"/>
    <property type="match status" value="1"/>
</dbReference>
<dbReference type="Proteomes" id="UP000346198">
    <property type="component" value="Unassembled WGS sequence"/>
</dbReference>
<comment type="similarity">
    <text evidence="1 3">Belongs to the DapA family.</text>
</comment>
<sequence>MKGLIVPLLTPFSDAGKIDEGALIRHLEFLARHGVERIMVNGTTAEFYSLLPEERKAMLMLVRKHFSGLVVLHAGGMGLVQNKIEVQWANELGADAVAALPPIYPAGLPERGIIEYFQALEKEAEVPFILYNFPKHAGNAITAEILKAVPHYALKDSAQDFELMKHTPRYFAGTSTNIFEPVQQGASGFVAATANVRPELYTAFEMLLADAKVEEAAVMQQEVRAYSALFSAGGVPLLKQALARKLPGYPANVRCPLNSL</sequence>
<evidence type="ECO:0000313" key="7">
    <source>
        <dbReference type="Proteomes" id="UP000346198"/>
    </source>
</evidence>
<evidence type="ECO:0000256" key="2">
    <source>
        <dbReference type="ARBA" id="ARBA00023239"/>
    </source>
</evidence>
<dbReference type="RefSeq" id="WP_168433246.1">
    <property type="nucleotide sequence ID" value="NZ_CAAHFH010000001.1"/>
</dbReference>
<feature type="binding site" evidence="5">
    <location>
        <position position="190"/>
    </location>
    <ligand>
        <name>pyruvate</name>
        <dbReference type="ChEBI" id="CHEBI:15361"/>
    </ligand>
</feature>
<dbReference type="PANTHER" id="PTHR12128">
    <property type="entry name" value="DIHYDRODIPICOLINATE SYNTHASE"/>
    <property type="match status" value="1"/>
</dbReference>
<evidence type="ECO:0000256" key="1">
    <source>
        <dbReference type="ARBA" id="ARBA00007592"/>
    </source>
</evidence>
<organism evidence="6 7">
    <name type="scientific">Pontiella sulfatireligans</name>
    <dbReference type="NCBI Taxonomy" id="2750658"/>
    <lineage>
        <taxon>Bacteria</taxon>
        <taxon>Pseudomonadati</taxon>
        <taxon>Kiritimatiellota</taxon>
        <taxon>Kiritimatiellia</taxon>
        <taxon>Kiritimatiellales</taxon>
        <taxon>Pontiellaceae</taxon>
        <taxon>Pontiella</taxon>
    </lineage>
</organism>
<dbReference type="GO" id="GO:0008840">
    <property type="term" value="F:4-hydroxy-tetrahydrodipicolinate synthase activity"/>
    <property type="evidence" value="ECO:0007669"/>
    <property type="project" value="TreeGrafter"/>
</dbReference>
<dbReference type="AlphaFoldDB" id="A0A6C2UMA1"/>
<evidence type="ECO:0000256" key="4">
    <source>
        <dbReference type="PIRSR" id="PIRSR001365-1"/>
    </source>
</evidence>
<protein>
    <submittedName>
        <fullName evidence="6">4-hydroxy-tetrahydrodipicolinate synthase</fullName>
    </submittedName>
</protein>
<keyword evidence="7" id="KW-1185">Reference proteome</keyword>
<feature type="active site" description="Proton donor/acceptor" evidence="4">
    <location>
        <position position="131"/>
    </location>
</feature>
<dbReference type="EMBL" id="CAAHFH010000001">
    <property type="protein sequence ID" value="VGO20246.1"/>
    <property type="molecule type" value="Genomic_DNA"/>
</dbReference>
<accession>A0A6C2UMA1</accession>
<reference evidence="6 7" key="1">
    <citation type="submission" date="2019-04" db="EMBL/GenBank/DDBJ databases">
        <authorList>
            <person name="Van Vliet M D."/>
        </authorList>
    </citation>
    <scope>NUCLEOTIDE SEQUENCE [LARGE SCALE GENOMIC DNA]</scope>
    <source>
        <strain evidence="6 7">F21</strain>
    </source>
</reference>
<keyword evidence="2 3" id="KW-0456">Lyase</keyword>
<evidence type="ECO:0000256" key="5">
    <source>
        <dbReference type="PIRSR" id="PIRSR001365-2"/>
    </source>
</evidence>
<evidence type="ECO:0000313" key="6">
    <source>
        <dbReference type="EMBL" id="VGO20246.1"/>
    </source>
</evidence>
<dbReference type="Pfam" id="PF00701">
    <property type="entry name" value="DHDPS"/>
    <property type="match status" value="1"/>
</dbReference>
<gene>
    <name evidence="6" type="primary">dapA_2</name>
    <name evidence="6" type="ORF">SCARR_02307</name>
</gene>
<proteinExistence type="inferred from homology"/>
<dbReference type="InterPro" id="IPR002220">
    <property type="entry name" value="DapA-like"/>
</dbReference>
<dbReference type="SUPFAM" id="SSF51569">
    <property type="entry name" value="Aldolase"/>
    <property type="match status" value="1"/>
</dbReference>